<dbReference type="InterPro" id="IPR013083">
    <property type="entry name" value="Znf_RING/FYVE/PHD"/>
</dbReference>
<organism evidence="7 8">
    <name type="scientific">Nelumbo nucifera</name>
    <name type="common">Sacred lotus</name>
    <dbReference type="NCBI Taxonomy" id="4432"/>
    <lineage>
        <taxon>Eukaryota</taxon>
        <taxon>Viridiplantae</taxon>
        <taxon>Streptophyta</taxon>
        <taxon>Embryophyta</taxon>
        <taxon>Tracheophyta</taxon>
        <taxon>Spermatophyta</taxon>
        <taxon>Magnoliopsida</taxon>
        <taxon>Proteales</taxon>
        <taxon>Nelumbonaceae</taxon>
        <taxon>Nelumbo</taxon>
    </lineage>
</organism>
<dbReference type="CDD" id="cd23129">
    <property type="entry name" value="RING-HC_XBAT35-like"/>
    <property type="match status" value="1"/>
</dbReference>
<feature type="compositionally biased region" description="Polar residues" evidence="5">
    <location>
        <begin position="310"/>
        <end position="323"/>
    </location>
</feature>
<dbReference type="SMART" id="SM00184">
    <property type="entry name" value="RING"/>
    <property type="match status" value="1"/>
</dbReference>
<dbReference type="eggNOG" id="ENOG502QQ81">
    <property type="taxonomic scope" value="Eukaryota"/>
</dbReference>
<evidence type="ECO:0000256" key="1">
    <source>
        <dbReference type="ARBA" id="ARBA00022737"/>
    </source>
</evidence>
<feature type="region of interest" description="Disordered" evidence="5">
    <location>
        <begin position="299"/>
        <end position="343"/>
    </location>
</feature>
<dbReference type="InterPro" id="IPR002110">
    <property type="entry name" value="Ankyrin_rpt"/>
</dbReference>
<evidence type="ECO:0000256" key="2">
    <source>
        <dbReference type="ARBA" id="ARBA00023043"/>
    </source>
</evidence>
<keyword evidence="2 3" id="KW-0040">ANK repeat</keyword>
<keyword evidence="4" id="KW-0479">Metal-binding</keyword>
<evidence type="ECO:0000313" key="8">
    <source>
        <dbReference type="RefSeq" id="XP_010262327.1"/>
    </source>
</evidence>
<sequence length="484" mass="51766">MGQQQSKEELLYQQVNYANTEGIKSLRGEGAGLEWVDREGKTPLIVACMNSELFNVAKTLIELGANVNAYRPGSHAGTPLHHAAKRNLDQTVKLLLSHGASPLIMNDDCQTPLEVARAKGYGNVVRTIESHICFFSGFLRELYGPGFLEALAPQWVSRKIWAVVIPCGSHNPAKPLKLELALYCGLQDAQPRTVIALWKAKIEEPKINQLDPSVIIFDKSTKTRYKFASANEGDKQQVFLFYNACRGVSQVHPPLSSNTQTPPVVPATAPPSTAEDVELAMAISASLQSLREERPPIIPNIHSGPEESHTNGWGDSVDNSSYNGWGPSGGPAPHSKASSSGWLGEPVNDACNGWGISEAGPSRNPNQHIQAAHVSSLAVSSTPSAPPIPEVVADDGPIHYPSIDSSPVDSSAATVDGLSRTSEVKDGGSSSCIICLDAPIEGACIPCGHMAGCMSCLNEIKAKKWGCPVCRAKIDQVIRLYAVV</sequence>
<dbReference type="PANTHER" id="PTHR24166:SF45">
    <property type="entry name" value="E3 UBIQUITIN-PROTEIN LIGASE XBAT35"/>
    <property type="match status" value="1"/>
</dbReference>
<dbReference type="FunCoup" id="A0A1U8AAQ5">
    <property type="interactions" value="452"/>
</dbReference>
<evidence type="ECO:0000259" key="6">
    <source>
        <dbReference type="PROSITE" id="PS50089"/>
    </source>
</evidence>
<dbReference type="OMA" id="SMLGFWK"/>
<feature type="repeat" description="ANK" evidence="3">
    <location>
        <begin position="39"/>
        <end position="72"/>
    </location>
</feature>
<dbReference type="InParanoid" id="A0A1U8AAQ5"/>
<dbReference type="Gene3D" id="1.25.40.20">
    <property type="entry name" value="Ankyrin repeat-containing domain"/>
    <property type="match status" value="1"/>
</dbReference>
<dbReference type="STRING" id="4432.A0A1U8AAQ5"/>
<dbReference type="InterPro" id="IPR050889">
    <property type="entry name" value="Dendritic_Spine_Reg/Scaffold"/>
</dbReference>
<dbReference type="SUPFAM" id="SSF48403">
    <property type="entry name" value="Ankyrin repeat"/>
    <property type="match status" value="1"/>
</dbReference>
<dbReference type="PROSITE" id="PS50088">
    <property type="entry name" value="ANK_REPEAT"/>
    <property type="match status" value="2"/>
</dbReference>
<dbReference type="InterPro" id="IPR036770">
    <property type="entry name" value="Ankyrin_rpt-contain_sf"/>
</dbReference>
<keyword evidence="1" id="KW-0677">Repeat</keyword>
<evidence type="ECO:0000256" key="3">
    <source>
        <dbReference type="PROSITE-ProRule" id="PRU00023"/>
    </source>
</evidence>
<keyword evidence="4" id="KW-0863">Zinc-finger</keyword>
<feature type="repeat" description="ANK" evidence="3">
    <location>
        <begin position="75"/>
        <end position="107"/>
    </location>
</feature>
<dbReference type="Gene3D" id="3.30.40.10">
    <property type="entry name" value="Zinc/RING finger domain, C3HC4 (zinc finger)"/>
    <property type="match status" value="1"/>
</dbReference>
<feature type="domain" description="RING-type" evidence="6">
    <location>
        <begin position="432"/>
        <end position="471"/>
    </location>
</feature>
<keyword evidence="4" id="KW-0862">Zinc</keyword>
<dbReference type="Pfam" id="PF13920">
    <property type="entry name" value="zf-C3HC4_3"/>
    <property type="match status" value="1"/>
</dbReference>
<keyword evidence="7" id="KW-1185">Reference proteome</keyword>
<dbReference type="PROSITE" id="PS50089">
    <property type="entry name" value="ZF_RING_2"/>
    <property type="match status" value="1"/>
</dbReference>
<dbReference type="Pfam" id="PF13857">
    <property type="entry name" value="Ank_5"/>
    <property type="match status" value="1"/>
</dbReference>
<dbReference type="SUPFAM" id="SSF57850">
    <property type="entry name" value="RING/U-box"/>
    <property type="match status" value="1"/>
</dbReference>
<dbReference type="GeneID" id="104600879"/>
<dbReference type="InterPro" id="IPR001841">
    <property type="entry name" value="Znf_RING"/>
</dbReference>
<dbReference type="Proteomes" id="UP000189703">
    <property type="component" value="Unplaced"/>
</dbReference>
<dbReference type="KEGG" id="nnu:104600879"/>
<name>A0A1U8AAQ5_NELNU</name>
<dbReference type="OrthoDB" id="1711136at2759"/>
<gene>
    <name evidence="8" type="primary">LOC104600879</name>
</gene>
<dbReference type="PANTHER" id="PTHR24166">
    <property type="entry name" value="ROLLING PEBBLES, ISOFORM B"/>
    <property type="match status" value="1"/>
</dbReference>
<evidence type="ECO:0000256" key="5">
    <source>
        <dbReference type="SAM" id="MobiDB-lite"/>
    </source>
</evidence>
<dbReference type="SMART" id="SM00248">
    <property type="entry name" value="ANK"/>
    <property type="match status" value="2"/>
</dbReference>
<reference evidence="8" key="1">
    <citation type="submission" date="2025-08" db="UniProtKB">
        <authorList>
            <consortium name="RefSeq"/>
        </authorList>
    </citation>
    <scope>IDENTIFICATION</scope>
</reference>
<accession>A0A1U8AAQ5</accession>
<evidence type="ECO:0000256" key="4">
    <source>
        <dbReference type="PROSITE-ProRule" id="PRU00175"/>
    </source>
</evidence>
<dbReference type="RefSeq" id="XP_010262327.1">
    <property type="nucleotide sequence ID" value="XM_010264025.2"/>
</dbReference>
<dbReference type="PROSITE" id="PS50297">
    <property type="entry name" value="ANK_REP_REGION"/>
    <property type="match status" value="2"/>
</dbReference>
<evidence type="ECO:0000313" key="7">
    <source>
        <dbReference type="Proteomes" id="UP000189703"/>
    </source>
</evidence>
<proteinExistence type="predicted"/>
<dbReference type="GO" id="GO:0008270">
    <property type="term" value="F:zinc ion binding"/>
    <property type="evidence" value="ECO:0007669"/>
    <property type="project" value="UniProtKB-KW"/>
</dbReference>
<dbReference type="AlphaFoldDB" id="A0A1U8AAQ5"/>
<protein>
    <submittedName>
        <fullName evidence="8">E3 ubiquitin-protein ligase XBAT34</fullName>
    </submittedName>
</protein>